<name>A0ABW2S4A2_9NOCA</name>
<protein>
    <submittedName>
        <fullName evidence="1">Ms4533A family Cys-rich leader peptide</fullName>
    </submittedName>
</protein>
<reference evidence="2" key="1">
    <citation type="journal article" date="2019" name="Int. J. Syst. Evol. Microbiol.">
        <title>The Global Catalogue of Microorganisms (GCM) 10K type strain sequencing project: providing services to taxonomists for standard genome sequencing and annotation.</title>
        <authorList>
            <consortium name="The Broad Institute Genomics Platform"/>
            <consortium name="The Broad Institute Genome Sequencing Center for Infectious Disease"/>
            <person name="Wu L."/>
            <person name="Ma J."/>
        </authorList>
    </citation>
    <scope>NUCLEOTIDE SEQUENCE [LARGE SCALE GENOMIC DNA]</scope>
    <source>
        <strain evidence="2">ICMP 19430</strain>
    </source>
</reference>
<dbReference type="Proteomes" id="UP001596484">
    <property type="component" value="Unassembled WGS sequence"/>
</dbReference>
<evidence type="ECO:0000313" key="1">
    <source>
        <dbReference type="EMBL" id="MFC7450742.1"/>
    </source>
</evidence>
<gene>
    <name evidence="1" type="ORF">ACFQS9_22850</name>
</gene>
<dbReference type="EMBL" id="JBHTCS010000028">
    <property type="protein sequence ID" value="MFC7450742.1"/>
    <property type="molecule type" value="Genomic_DNA"/>
</dbReference>
<dbReference type="NCBIfam" id="NF042937">
    <property type="entry name" value="leader_Ms4533A"/>
    <property type="match status" value="1"/>
</dbReference>
<comment type="caution">
    <text evidence="1">The sequence shown here is derived from an EMBL/GenBank/DDBJ whole genome shotgun (WGS) entry which is preliminary data.</text>
</comment>
<organism evidence="1 2">
    <name type="scientific">Rhodococcus daqingensis</name>
    <dbReference type="NCBI Taxonomy" id="2479363"/>
    <lineage>
        <taxon>Bacteria</taxon>
        <taxon>Bacillati</taxon>
        <taxon>Actinomycetota</taxon>
        <taxon>Actinomycetes</taxon>
        <taxon>Mycobacteriales</taxon>
        <taxon>Nocardiaceae</taxon>
        <taxon>Rhodococcus</taxon>
    </lineage>
</organism>
<evidence type="ECO:0000313" key="2">
    <source>
        <dbReference type="Proteomes" id="UP001596484"/>
    </source>
</evidence>
<accession>A0ABW2S4A2</accession>
<dbReference type="RefSeq" id="WP_354003507.1">
    <property type="nucleotide sequence ID" value="NZ_JBHTCS010000028.1"/>
</dbReference>
<sequence>MSATAVHQVRHELALIAVGMLAVADIDCC</sequence>
<proteinExistence type="predicted"/>
<keyword evidence="2" id="KW-1185">Reference proteome</keyword>